<dbReference type="InParanoid" id="B0CNR6"/>
<dbReference type="RefSeq" id="XP_001874191.1">
    <property type="nucleotide sequence ID" value="XM_001874156.1"/>
</dbReference>
<evidence type="ECO:0000313" key="2">
    <source>
        <dbReference type="Proteomes" id="UP000001194"/>
    </source>
</evidence>
<reference evidence="1 2" key="1">
    <citation type="journal article" date="2008" name="Nature">
        <title>The genome of Laccaria bicolor provides insights into mycorrhizal symbiosis.</title>
        <authorList>
            <person name="Martin F."/>
            <person name="Aerts A."/>
            <person name="Ahren D."/>
            <person name="Brun A."/>
            <person name="Danchin E.G.J."/>
            <person name="Duchaussoy F."/>
            <person name="Gibon J."/>
            <person name="Kohler A."/>
            <person name="Lindquist E."/>
            <person name="Pereda V."/>
            <person name="Salamov A."/>
            <person name="Shapiro H.J."/>
            <person name="Wuyts J."/>
            <person name="Blaudez D."/>
            <person name="Buee M."/>
            <person name="Brokstein P."/>
            <person name="Canbaeck B."/>
            <person name="Cohen D."/>
            <person name="Courty P.E."/>
            <person name="Coutinho P.M."/>
            <person name="Delaruelle C."/>
            <person name="Detter J.C."/>
            <person name="Deveau A."/>
            <person name="DiFazio S."/>
            <person name="Duplessis S."/>
            <person name="Fraissinet-Tachet L."/>
            <person name="Lucic E."/>
            <person name="Frey-Klett P."/>
            <person name="Fourrey C."/>
            <person name="Feussner I."/>
            <person name="Gay G."/>
            <person name="Grimwood J."/>
            <person name="Hoegger P.J."/>
            <person name="Jain P."/>
            <person name="Kilaru S."/>
            <person name="Labbe J."/>
            <person name="Lin Y.C."/>
            <person name="Legue V."/>
            <person name="Le Tacon F."/>
            <person name="Marmeisse R."/>
            <person name="Melayah D."/>
            <person name="Montanini B."/>
            <person name="Muratet M."/>
            <person name="Nehls U."/>
            <person name="Niculita-Hirzel H."/>
            <person name="Oudot-Le Secq M.P."/>
            <person name="Peter M."/>
            <person name="Quesneville H."/>
            <person name="Rajashekar B."/>
            <person name="Reich M."/>
            <person name="Rouhier N."/>
            <person name="Schmutz J."/>
            <person name="Yin T."/>
            <person name="Chalot M."/>
            <person name="Henrissat B."/>
            <person name="Kuees U."/>
            <person name="Lucas S."/>
            <person name="Van de Peer Y."/>
            <person name="Podila G.K."/>
            <person name="Polle A."/>
            <person name="Pukkila P.J."/>
            <person name="Richardson P.M."/>
            <person name="Rouze P."/>
            <person name="Sanders I.R."/>
            <person name="Stajich J.E."/>
            <person name="Tunlid A."/>
            <person name="Tuskan G."/>
            <person name="Grigoriev I.V."/>
        </authorList>
    </citation>
    <scope>NUCLEOTIDE SEQUENCE [LARGE SCALE GENOMIC DNA]</scope>
    <source>
        <strain evidence="2">S238N-H82 / ATCC MYA-4686</strain>
    </source>
</reference>
<gene>
    <name evidence="1" type="ORF">LACBIDRAFT_301533</name>
</gene>
<dbReference type="KEGG" id="lbc:LACBIDRAFT_301533"/>
<proteinExistence type="predicted"/>
<evidence type="ECO:0000313" key="1">
    <source>
        <dbReference type="EMBL" id="EDR15983.1"/>
    </source>
</evidence>
<keyword evidence="2" id="KW-1185">Reference proteome</keyword>
<dbReference type="EMBL" id="DS547091">
    <property type="protein sequence ID" value="EDR15983.1"/>
    <property type="molecule type" value="Genomic_DNA"/>
</dbReference>
<dbReference type="GeneID" id="6069464"/>
<sequence length="93" mass="10801">MLPCTIILRALTGKASILRRTFRRHQGTKLTARLRVQSWHTVFDSRVVQVADNPSAERCISRYQASITIARRLFTGRGKLMKDRYVCMIYTRS</sequence>
<organism evidence="2">
    <name type="scientific">Laccaria bicolor (strain S238N-H82 / ATCC MYA-4686)</name>
    <name type="common">Bicoloured deceiver</name>
    <name type="synonym">Laccaria laccata var. bicolor</name>
    <dbReference type="NCBI Taxonomy" id="486041"/>
    <lineage>
        <taxon>Eukaryota</taxon>
        <taxon>Fungi</taxon>
        <taxon>Dikarya</taxon>
        <taxon>Basidiomycota</taxon>
        <taxon>Agaricomycotina</taxon>
        <taxon>Agaricomycetes</taxon>
        <taxon>Agaricomycetidae</taxon>
        <taxon>Agaricales</taxon>
        <taxon>Agaricineae</taxon>
        <taxon>Hydnangiaceae</taxon>
        <taxon>Laccaria</taxon>
    </lineage>
</organism>
<accession>B0CNR6</accession>
<dbReference type="AlphaFoldDB" id="B0CNR6"/>
<protein>
    <submittedName>
        <fullName evidence="1">Predicted protein</fullName>
    </submittedName>
</protein>
<dbReference type="HOGENOM" id="CLU_2400045_0_0_1"/>
<name>B0CNR6_LACBS</name>
<dbReference type="Proteomes" id="UP000001194">
    <property type="component" value="Unassembled WGS sequence"/>
</dbReference>